<feature type="region of interest" description="Disordered" evidence="10">
    <location>
        <begin position="504"/>
        <end position="631"/>
    </location>
</feature>
<dbReference type="KEGG" id="ccin:107269690"/>
<evidence type="ECO:0000256" key="8">
    <source>
        <dbReference type="ARBA" id="ARBA00023186"/>
    </source>
</evidence>
<dbReference type="GO" id="GO:0042393">
    <property type="term" value="F:histone binding"/>
    <property type="evidence" value="ECO:0007669"/>
    <property type="project" value="InterPro"/>
</dbReference>
<dbReference type="GO" id="GO:0005694">
    <property type="term" value="C:chromosome"/>
    <property type="evidence" value="ECO:0007669"/>
    <property type="project" value="UniProtKB-SubCell"/>
</dbReference>
<proteinExistence type="predicted"/>
<dbReference type="GO" id="GO:0003713">
    <property type="term" value="F:transcription coactivator activity"/>
    <property type="evidence" value="ECO:0007669"/>
    <property type="project" value="TreeGrafter"/>
</dbReference>
<dbReference type="PANTHER" id="PTHR12766:SF7">
    <property type="entry name" value="DEATH DOMAIN-ASSOCIATED PROTEIN 6"/>
    <property type="match status" value="1"/>
</dbReference>
<keyword evidence="6" id="KW-0053">Apoptosis</keyword>
<feature type="domain" description="Daxx histone-binding" evidence="11">
    <location>
        <begin position="412"/>
        <end position="495"/>
    </location>
</feature>
<evidence type="ECO:0000256" key="1">
    <source>
        <dbReference type="ARBA" id="ARBA00004123"/>
    </source>
</evidence>
<dbReference type="GeneID" id="107269690"/>
<evidence type="ECO:0000256" key="6">
    <source>
        <dbReference type="ARBA" id="ARBA00022703"/>
    </source>
</evidence>
<keyword evidence="4" id="KW-0158">Chromosome</keyword>
<dbReference type="InterPro" id="IPR046426">
    <property type="entry name" value="DAXX_histone-bd_sf"/>
</dbReference>
<comment type="subcellular location">
    <subcellularLocation>
        <location evidence="2">Chromosome</location>
    </subcellularLocation>
    <subcellularLocation>
        <location evidence="3">Cytoplasm</location>
    </subcellularLocation>
    <subcellularLocation>
        <location evidence="1">Nucleus</location>
    </subcellularLocation>
</comment>
<evidence type="ECO:0000256" key="3">
    <source>
        <dbReference type="ARBA" id="ARBA00004496"/>
    </source>
</evidence>
<keyword evidence="9" id="KW-0539">Nucleus</keyword>
<feature type="compositionally biased region" description="Basic and acidic residues" evidence="10">
    <location>
        <begin position="504"/>
        <end position="514"/>
    </location>
</feature>
<dbReference type="Proteomes" id="UP000694920">
    <property type="component" value="Unplaced"/>
</dbReference>
<evidence type="ECO:0000259" key="11">
    <source>
        <dbReference type="Pfam" id="PF20920"/>
    </source>
</evidence>
<dbReference type="PANTHER" id="PTHR12766">
    <property type="entry name" value="DEATH DOMAIN-ASSOCIATED PROTEIN 6 DAXX"/>
    <property type="match status" value="1"/>
</dbReference>
<organism evidence="12 13">
    <name type="scientific">Cephus cinctus</name>
    <name type="common">Wheat stem sawfly</name>
    <dbReference type="NCBI Taxonomy" id="211228"/>
    <lineage>
        <taxon>Eukaryota</taxon>
        <taxon>Metazoa</taxon>
        <taxon>Ecdysozoa</taxon>
        <taxon>Arthropoda</taxon>
        <taxon>Hexapoda</taxon>
        <taxon>Insecta</taxon>
        <taxon>Pterygota</taxon>
        <taxon>Neoptera</taxon>
        <taxon>Endopterygota</taxon>
        <taxon>Hymenoptera</taxon>
        <taxon>Cephoidea</taxon>
        <taxon>Cephidae</taxon>
        <taxon>Cephus</taxon>
    </lineage>
</organism>
<dbReference type="GO" id="GO:0003714">
    <property type="term" value="F:transcription corepressor activity"/>
    <property type="evidence" value="ECO:0007669"/>
    <property type="project" value="TreeGrafter"/>
</dbReference>
<dbReference type="CDD" id="cd13150">
    <property type="entry name" value="DAXX_histone_binding"/>
    <property type="match status" value="1"/>
</dbReference>
<dbReference type="GO" id="GO:0005737">
    <property type="term" value="C:cytoplasm"/>
    <property type="evidence" value="ECO:0007669"/>
    <property type="project" value="UniProtKB-SubCell"/>
</dbReference>
<evidence type="ECO:0000313" key="12">
    <source>
        <dbReference type="Proteomes" id="UP000694920"/>
    </source>
</evidence>
<dbReference type="Gene3D" id="1.10.8.810">
    <property type="entry name" value="Daxx helical bundle domain"/>
    <property type="match status" value="1"/>
</dbReference>
<name>A0AAJ7RKT8_CEPCN</name>
<dbReference type="CTD" id="1616"/>
<dbReference type="RefSeq" id="XP_024942807.1">
    <property type="nucleotide sequence ID" value="XM_025087039.1"/>
</dbReference>
<keyword evidence="7" id="KW-0175">Coiled coil</keyword>
<dbReference type="GO" id="GO:0050681">
    <property type="term" value="F:nuclear androgen receptor binding"/>
    <property type="evidence" value="ECO:0007669"/>
    <property type="project" value="TreeGrafter"/>
</dbReference>
<dbReference type="AlphaFoldDB" id="A0AAJ7RKT8"/>
<dbReference type="GO" id="GO:0006915">
    <property type="term" value="P:apoptotic process"/>
    <property type="evidence" value="ECO:0007669"/>
    <property type="project" value="UniProtKB-KW"/>
</dbReference>
<dbReference type="GO" id="GO:0016605">
    <property type="term" value="C:PML body"/>
    <property type="evidence" value="ECO:0007669"/>
    <property type="project" value="TreeGrafter"/>
</dbReference>
<protein>
    <submittedName>
        <fullName evidence="13">Protein PFC0760c isoform X1</fullName>
    </submittedName>
</protein>
<dbReference type="Pfam" id="PF20920">
    <property type="entry name" value="DAXX_hist_bd"/>
    <property type="match status" value="1"/>
</dbReference>
<evidence type="ECO:0000256" key="2">
    <source>
        <dbReference type="ARBA" id="ARBA00004286"/>
    </source>
</evidence>
<reference evidence="13" key="1">
    <citation type="submission" date="2025-08" db="UniProtKB">
        <authorList>
            <consortium name="RefSeq"/>
        </authorList>
    </citation>
    <scope>IDENTIFICATION</scope>
</reference>
<evidence type="ECO:0000256" key="10">
    <source>
        <dbReference type="SAM" id="MobiDB-lite"/>
    </source>
</evidence>
<feature type="compositionally biased region" description="Basic and acidic residues" evidence="10">
    <location>
        <begin position="617"/>
        <end position="631"/>
    </location>
</feature>
<gene>
    <name evidence="13" type="primary">LOC107269690</name>
</gene>
<keyword evidence="12" id="KW-1185">Reference proteome</keyword>
<keyword evidence="8" id="KW-0143">Chaperone</keyword>
<keyword evidence="5" id="KW-0963">Cytoplasm</keyword>
<evidence type="ECO:0000256" key="4">
    <source>
        <dbReference type="ARBA" id="ARBA00022454"/>
    </source>
</evidence>
<sequence length="723" mass="82415">MAKRFKPTRIGGCIINEMDQSIVTISSDEDEELVYKIPLEMFQNTKVSSESVKEEILLDDDEEVCSDSQKRKASDRIDISATKNKRPGKRIKLSTSTDDVKNTNDVVKDITDTCSLEKLKLQNNDKSINTVKSDKEKTNNSTENSCNGLVKPQLIVKKRIPCVNVSAVKGDAFAMLVHQCLQNDSSSDMKKIIKNLQKHYDRLDPDYANSEDFIALLTETKNSISKSQEGMFRNLLEVRNTIIHRRKKSTLCDGTNQNSSKTSINNKPMKVGDVTQADEDEECNQEGRIRKIEHKMAICNKRIKALEQTEVDFDNESDSHYMKLQRYKERMVELYAKYCSLTGDNVDAGRAYLRPKYLSVTNITSLDQAITSFVNSKISKITKNCKKRTRHTALTNALIFPNYKDIFQCVEKCNEDKKLGMSNEEKQKIAKKAFTDIGIYLQRVRQNDFWDTFSLHLENQDEDPAVTNEELSEKLQMNQRSAEKKLAEVINHFAEIQEKADLHRKEKGLDKNADESEQSEDSNLIDEDNEDNESEDDDEEEDDNEKENNKLQDNNDTDNDTDKDGSPDTVTEDDQDDTFDKDKTMQTNKINKQNLIKESHNDALEEEDSIAAASKPETNESHEKEDNNQREVVEELNEVKATNVEACMVDLTESNNLPIQEEEKPLLRVRSFAKPPCSWNYSTEQMPKKPSASTVPLVTINNETPGGSQKLTIDQSKKTSPAQ</sequence>
<dbReference type="Gene3D" id="1.20.58.2170">
    <property type="match status" value="1"/>
</dbReference>
<evidence type="ECO:0000313" key="13">
    <source>
        <dbReference type="RefSeq" id="XP_024942807.1"/>
    </source>
</evidence>
<evidence type="ECO:0000256" key="5">
    <source>
        <dbReference type="ARBA" id="ARBA00022490"/>
    </source>
</evidence>
<feature type="region of interest" description="Disordered" evidence="10">
    <location>
        <begin position="699"/>
        <end position="723"/>
    </location>
</feature>
<dbReference type="InterPro" id="IPR038298">
    <property type="entry name" value="Daxx_N_sf"/>
</dbReference>
<evidence type="ECO:0000256" key="9">
    <source>
        <dbReference type="ARBA" id="ARBA00023242"/>
    </source>
</evidence>
<accession>A0AAJ7RKT8</accession>
<dbReference type="InterPro" id="IPR046378">
    <property type="entry name" value="DAXX_histone-bd"/>
</dbReference>
<evidence type="ECO:0000256" key="7">
    <source>
        <dbReference type="ARBA" id="ARBA00023054"/>
    </source>
</evidence>
<feature type="compositionally biased region" description="Acidic residues" evidence="10">
    <location>
        <begin position="515"/>
        <end position="545"/>
    </location>
</feature>